<dbReference type="PANTHER" id="PTHR48079">
    <property type="entry name" value="PROTEIN YEEZ"/>
    <property type="match status" value="1"/>
</dbReference>
<protein>
    <submittedName>
        <fullName evidence="2">NAD-binding protein</fullName>
    </submittedName>
</protein>
<comment type="caution">
    <text evidence="2">The sequence shown here is derived from an EMBL/GenBank/DDBJ whole genome shotgun (WGS) entry which is preliminary data.</text>
</comment>
<dbReference type="EMBL" id="JADNRY010000214">
    <property type="protein sequence ID" value="KAF9061098.1"/>
    <property type="molecule type" value="Genomic_DNA"/>
</dbReference>
<dbReference type="GO" id="GO:0005737">
    <property type="term" value="C:cytoplasm"/>
    <property type="evidence" value="ECO:0007669"/>
    <property type="project" value="TreeGrafter"/>
</dbReference>
<evidence type="ECO:0000259" key="1">
    <source>
        <dbReference type="Pfam" id="PF05368"/>
    </source>
</evidence>
<reference evidence="2" key="1">
    <citation type="submission" date="2020-11" db="EMBL/GenBank/DDBJ databases">
        <authorList>
            <consortium name="DOE Joint Genome Institute"/>
            <person name="Ahrendt S."/>
            <person name="Riley R."/>
            <person name="Andreopoulos W."/>
            <person name="Labutti K."/>
            <person name="Pangilinan J."/>
            <person name="Ruiz-Duenas F.J."/>
            <person name="Barrasa J.M."/>
            <person name="Sanchez-Garcia M."/>
            <person name="Camarero S."/>
            <person name="Miyauchi S."/>
            <person name="Serrano A."/>
            <person name="Linde D."/>
            <person name="Babiker R."/>
            <person name="Drula E."/>
            <person name="Ayuso-Fernandez I."/>
            <person name="Pacheco R."/>
            <person name="Padilla G."/>
            <person name="Ferreira P."/>
            <person name="Barriuso J."/>
            <person name="Kellner H."/>
            <person name="Castanera R."/>
            <person name="Alfaro M."/>
            <person name="Ramirez L."/>
            <person name="Pisabarro A.G."/>
            <person name="Kuo A."/>
            <person name="Tritt A."/>
            <person name="Lipzen A."/>
            <person name="He G."/>
            <person name="Yan M."/>
            <person name="Ng V."/>
            <person name="Cullen D."/>
            <person name="Martin F."/>
            <person name="Rosso M.-N."/>
            <person name="Henrissat B."/>
            <person name="Hibbett D."/>
            <person name="Martinez A.T."/>
            <person name="Grigoriev I.V."/>
        </authorList>
    </citation>
    <scope>NUCLEOTIDE SEQUENCE</scope>
    <source>
        <strain evidence="2">AH 40177</strain>
    </source>
</reference>
<dbReference type="Pfam" id="PF05368">
    <property type="entry name" value="NmrA"/>
    <property type="match status" value="1"/>
</dbReference>
<dbReference type="Proteomes" id="UP000772434">
    <property type="component" value="Unassembled WGS sequence"/>
</dbReference>
<dbReference type="GO" id="GO:0004029">
    <property type="term" value="F:aldehyde dehydrogenase (NAD+) activity"/>
    <property type="evidence" value="ECO:0007669"/>
    <property type="project" value="TreeGrafter"/>
</dbReference>
<evidence type="ECO:0000313" key="3">
    <source>
        <dbReference type="Proteomes" id="UP000772434"/>
    </source>
</evidence>
<dbReference type="InterPro" id="IPR051783">
    <property type="entry name" value="NAD(P)-dependent_oxidoreduct"/>
</dbReference>
<keyword evidence="3" id="KW-1185">Reference proteome</keyword>
<dbReference type="AlphaFoldDB" id="A0A9P5U108"/>
<dbReference type="InterPro" id="IPR036291">
    <property type="entry name" value="NAD(P)-bd_dom_sf"/>
</dbReference>
<feature type="domain" description="NmrA-like" evidence="1">
    <location>
        <begin position="3"/>
        <end position="78"/>
    </location>
</feature>
<organism evidence="2 3">
    <name type="scientific">Rhodocollybia butyracea</name>
    <dbReference type="NCBI Taxonomy" id="206335"/>
    <lineage>
        <taxon>Eukaryota</taxon>
        <taxon>Fungi</taxon>
        <taxon>Dikarya</taxon>
        <taxon>Basidiomycota</taxon>
        <taxon>Agaricomycotina</taxon>
        <taxon>Agaricomycetes</taxon>
        <taxon>Agaricomycetidae</taxon>
        <taxon>Agaricales</taxon>
        <taxon>Marasmiineae</taxon>
        <taxon>Omphalotaceae</taxon>
        <taxon>Rhodocollybia</taxon>
    </lineage>
</organism>
<dbReference type="SUPFAM" id="SSF51735">
    <property type="entry name" value="NAD(P)-binding Rossmann-fold domains"/>
    <property type="match status" value="1"/>
</dbReference>
<dbReference type="Gene3D" id="3.40.50.720">
    <property type="entry name" value="NAD(P)-binding Rossmann-like Domain"/>
    <property type="match status" value="1"/>
</dbReference>
<evidence type="ECO:0000313" key="2">
    <source>
        <dbReference type="EMBL" id="KAF9061098.1"/>
    </source>
</evidence>
<dbReference type="InterPro" id="IPR008030">
    <property type="entry name" value="NmrA-like"/>
</dbReference>
<gene>
    <name evidence="2" type="ORF">BDP27DRAFT_1429313</name>
</gene>
<proteinExistence type="predicted"/>
<name>A0A9P5U108_9AGAR</name>
<accession>A0A9P5U108</accession>
<dbReference type="OrthoDB" id="10262413at2759"/>
<dbReference type="PANTHER" id="PTHR48079:SF6">
    <property type="entry name" value="NAD(P)-BINDING DOMAIN-CONTAINING PROTEIN-RELATED"/>
    <property type="match status" value="1"/>
</dbReference>
<sequence length="345" mass="37209">MTKILMTGVTGYIGGAVLARFMQRSDFSSLDIRAVVRSSDKAKRLKEYGITPIVGSHDDLELMEKAAQEVDVVIAMADCDDVVAAEGALRGLKKSFEKTGKRPIYINTSGTGVLADNADGMYASTTIYDDADSDQINSLDPSQPHRPVDLAIVNADAEGFVKTYIILPTHIWNTAQGPLFDSGISNPQSILIPSLIRASLDRGQGGMAGKGSNIWNNVEIHELADLYSLVFDATLSETSSLPHGRDGYIFGITGEHSLYQVCKAVAQAMVRVGKGRSEEPTSFTKEEIDKYFSVGGYAALSTNSRGKPTRGAALGWAPKKTTEDMLANINLDLEIVIKNLADSRL</sequence>